<accession>A0A820L8R5</accession>
<feature type="non-terminal residue" evidence="1">
    <location>
        <position position="1"/>
    </location>
</feature>
<dbReference type="Proteomes" id="UP000663836">
    <property type="component" value="Unassembled WGS sequence"/>
</dbReference>
<name>A0A820L8R5_9BILA</name>
<organism evidence="1 2">
    <name type="scientific">Rotaria sordida</name>
    <dbReference type="NCBI Taxonomy" id="392033"/>
    <lineage>
        <taxon>Eukaryota</taxon>
        <taxon>Metazoa</taxon>
        <taxon>Spiralia</taxon>
        <taxon>Gnathifera</taxon>
        <taxon>Rotifera</taxon>
        <taxon>Eurotatoria</taxon>
        <taxon>Bdelloidea</taxon>
        <taxon>Philodinida</taxon>
        <taxon>Philodinidae</taxon>
        <taxon>Rotaria</taxon>
    </lineage>
</organism>
<protein>
    <submittedName>
        <fullName evidence="1">Uncharacterized protein</fullName>
    </submittedName>
</protein>
<evidence type="ECO:0000313" key="1">
    <source>
        <dbReference type="EMBL" id="CAF4351278.1"/>
    </source>
</evidence>
<sequence length="100" mass="11806">YPAWYVEYNTDDFILYTIPRFVPRTTKHSLLSILPHSTTLPVEQHSIYYDQINELELDSNDKSSYRYTNVQRLILSITKINENIIDLSKIEYLCVKSLSC</sequence>
<comment type="caution">
    <text evidence="1">The sequence shown here is derived from an EMBL/GenBank/DDBJ whole genome shotgun (WGS) entry which is preliminary data.</text>
</comment>
<dbReference type="EMBL" id="CAJOBD010050925">
    <property type="protein sequence ID" value="CAF4351278.1"/>
    <property type="molecule type" value="Genomic_DNA"/>
</dbReference>
<proteinExistence type="predicted"/>
<reference evidence="1" key="1">
    <citation type="submission" date="2021-02" db="EMBL/GenBank/DDBJ databases">
        <authorList>
            <person name="Nowell W R."/>
        </authorList>
    </citation>
    <scope>NUCLEOTIDE SEQUENCE</scope>
</reference>
<dbReference type="AlphaFoldDB" id="A0A820L8R5"/>
<evidence type="ECO:0000313" key="2">
    <source>
        <dbReference type="Proteomes" id="UP000663836"/>
    </source>
</evidence>
<feature type="non-terminal residue" evidence="1">
    <location>
        <position position="100"/>
    </location>
</feature>
<gene>
    <name evidence="1" type="ORF">JBS370_LOCUS41934</name>
</gene>